<evidence type="ECO:0000313" key="11">
    <source>
        <dbReference type="EMBL" id="SBP87266.1"/>
    </source>
</evidence>
<evidence type="ECO:0000256" key="6">
    <source>
        <dbReference type="ARBA" id="ARBA00022989"/>
    </source>
</evidence>
<keyword evidence="6 9" id="KW-1133">Transmembrane helix</keyword>
<dbReference type="AlphaFoldDB" id="A0A238D1X0"/>
<evidence type="ECO:0000313" key="12">
    <source>
        <dbReference type="Proteomes" id="UP000214566"/>
    </source>
</evidence>
<protein>
    <recommendedName>
        <fullName evidence="10">Peptidase S54 rhomboid domain-containing protein</fullName>
    </recommendedName>
</protein>
<dbReference type="Pfam" id="PF01694">
    <property type="entry name" value="Rhomboid"/>
    <property type="match status" value="1"/>
</dbReference>
<evidence type="ECO:0000256" key="8">
    <source>
        <dbReference type="SAM" id="MobiDB-lite"/>
    </source>
</evidence>
<organism evidence="11 12">
    <name type="scientific">Thiomonas delicata</name>
    <name type="common">Thiomonas cuprina</name>
    <dbReference type="NCBI Taxonomy" id="364030"/>
    <lineage>
        <taxon>Bacteria</taxon>
        <taxon>Pseudomonadati</taxon>
        <taxon>Pseudomonadota</taxon>
        <taxon>Betaproteobacteria</taxon>
        <taxon>Burkholderiales</taxon>
        <taxon>Thiomonas</taxon>
    </lineage>
</organism>
<feature type="transmembrane region" description="Helical" evidence="9">
    <location>
        <begin position="169"/>
        <end position="195"/>
    </location>
</feature>
<dbReference type="PANTHER" id="PTHR43066:SF1">
    <property type="entry name" value="RHOMBOID PROTEIN 2"/>
    <property type="match status" value="1"/>
</dbReference>
<proteinExistence type="inferred from homology"/>
<gene>
    <name evidence="11" type="ORF">THIARS_50514</name>
</gene>
<accession>A0A238D1X0</accession>
<feature type="compositionally biased region" description="Gly residues" evidence="8">
    <location>
        <begin position="303"/>
        <end position="312"/>
    </location>
</feature>
<name>A0A238D1X0_THIDL</name>
<dbReference type="Proteomes" id="UP000214566">
    <property type="component" value="Unassembled WGS sequence"/>
</dbReference>
<dbReference type="PANTHER" id="PTHR43066">
    <property type="entry name" value="RHOMBOID-RELATED PROTEIN"/>
    <property type="match status" value="1"/>
</dbReference>
<dbReference type="InterPro" id="IPR022764">
    <property type="entry name" value="Peptidase_S54_rhomboid_dom"/>
</dbReference>
<feature type="domain" description="Peptidase S54 rhomboid" evidence="10">
    <location>
        <begin position="39"/>
        <end position="192"/>
    </location>
</feature>
<evidence type="ECO:0000256" key="1">
    <source>
        <dbReference type="ARBA" id="ARBA00004141"/>
    </source>
</evidence>
<keyword evidence="7 9" id="KW-0472">Membrane</keyword>
<reference evidence="11 12" key="1">
    <citation type="submission" date="2016-06" db="EMBL/GenBank/DDBJ databases">
        <authorList>
            <person name="Kjaerup R.B."/>
            <person name="Dalgaard T.S."/>
            <person name="Juul-Madsen H.R."/>
        </authorList>
    </citation>
    <scope>NUCLEOTIDE SEQUENCE [LARGE SCALE GENOMIC DNA]</scope>
    <source>
        <strain evidence="11 12">DSM 16361</strain>
    </source>
</reference>
<comment type="subcellular location">
    <subcellularLocation>
        <location evidence="1">Membrane</location>
        <topology evidence="1">Multi-pass membrane protein</topology>
    </subcellularLocation>
</comment>
<evidence type="ECO:0000256" key="2">
    <source>
        <dbReference type="ARBA" id="ARBA00009045"/>
    </source>
</evidence>
<dbReference type="GO" id="GO:0016020">
    <property type="term" value="C:membrane"/>
    <property type="evidence" value="ECO:0007669"/>
    <property type="project" value="UniProtKB-SubCell"/>
</dbReference>
<keyword evidence="4 9" id="KW-0812">Transmembrane</keyword>
<feature type="transmembrane region" description="Helical" evidence="9">
    <location>
        <begin position="105"/>
        <end position="126"/>
    </location>
</feature>
<dbReference type="InterPro" id="IPR035952">
    <property type="entry name" value="Rhomboid-like_sf"/>
</dbReference>
<feature type="transmembrane region" description="Helical" evidence="9">
    <location>
        <begin position="81"/>
        <end position="99"/>
    </location>
</feature>
<sequence length="312" mass="32655">MRSIRDCAPVAFALGLFLLALAADPWVGALQYSRPLVVQGQWWRLLTGGFVHLGALHAAVNASAAGLLLALARRFTLGCELVRNVLLGAVLVNVLLFVFSRDVGFAAGLSGALHAAAVALGLRLLFSDHSEIDAAGRRMARGIGGLLLALIGLKLYAEHGWRTPIALERWWAFPVVVAAHLAGAAAGVVLAAWPWCGPRPAQKWREQTLVPAAAPTPERDENESAECQEFERIGRAAAAGRPGRRGDHDLRLGGGAVPGAVGDGEAEAIGRGRGCDERRRGGIGPAQRHGWAGCLGPLVGREAGAGRGAASR</sequence>
<evidence type="ECO:0000256" key="5">
    <source>
        <dbReference type="ARBA" id="ARBA00022801"/>
    </source>
</evidence>
<dbReference type="GO" id="GO:0004252">
    <property type="term" value="F:serine-type endopeptidase activity"/>
    <property type="evidence" value="ECO:0007669"/>
    <property type="project" value="InterPro"/>
</dbReference>
<keyword evidence="5" id="KW-0378">Hydrolase</keyword>
<dbReference type="OrthoDB" id="9813074at2"/>
<feature type="transmembrane region" description="Helical" evidence="9">
    <location>
        <begin position="138"/>
        <end position="157"/>
    </location>
</feature>
<keyword evidence="12" id="KW-1185">Reference proteome</keyword>
<feature type="compositionally biased region" description="Basic and acidic residues" evidence="8">
    <location>
        <begin position="268"/>
        <end position="280"/>
    </location>
</feature>
<dbReference type="InterPro" id="IPR023826">
    <property type="entry name" value="Rhom-like_SP_proteobac"/>
</dbReference>
<evidence type="ECO:0000256" key="3">
    <source>
        <dbReference type="ARBA" id="ARBA00022670"/>
    </source>
</evidence>
<evidence type="ECO:0000256" key="4">
    <source>
        <dbReference type="ARBA" id="ARBA00022692"/>
    </source>
</evidence>
<feature type="region of interest" description="Disordered" evidence="8">
    <location>
        <begin position="238"/>
        <end position="312"/>
    </location>
</feature>
<feature type="transmembrane region" description="Helical" evidence="9">
    <location>
        <begin position="46"/>
        <end position="69"/>
    </location>
</feature>
<keyword evidence="3" id="KW-0645">Protease</keyword>
<dbReference type="NCBIfam" id="TIGR03902">
    <property type="entry name" value="rhom_GG_sort"/>
    <property type="match status" value="1"/>
</dbReference>
<comment type="similarity">
    <text evidence="2">Belongs to the peptidase S54 family.</text>
</comment>
<dbReference type="Gene3D" id="1.20.1540.10">
    <property type="entry name" value="Rhomboid-like"/>
    <property type="match status" value="1"/>
</dbReference>
<evidence type="ECO:0000256" key="7">
    <source>
        <dbReference type="ARBA" id="ARBA00023136"/>
    </source>
</evidence>
<evidence type="ECO:0000259" key="10">
    <source>
        <dbReference type="Pfam" id="PF01694"/>
    </source>
</evidence>
<dbReference type="GO" id="GO:0006508">
    <property type="term" value="P:proteolysis"/>
    <property type="evidence" value="ECO:0007669"/>
    <property type="project" value="UniProtKB-KW"/>
</dbReference>
<dbReference type="EMBL" id="FLMQ01000045">
    <property type="protein sequence ID" value="SBP87266.1"/>
    <property type="molecule type" value="Genomic_DNA"/>
</dbReference>
<dbReference type="SUPFAM" id="SSF144091">
    <property type="entry name" value="Rhomboid-like"/>
    <property type="match status" value="1"/>
</dbReference>
<evidence type="ECO:0000256" key="9">
    <source>
        <dbReference type="SAM" id="Phobius"/>
    </source>
</evidence>